<dbReference type="PANTHER" id="PTHR48081">
    <property type="entry name" value="AB HYDROLASE SUPERFAMILY PROTEIN C4A8.06C"/>
    <property type="match status" value="1"/>
</dbReference>
<dbReference type="SUPFAM" id="SSF53474">
    <property type="entry name" value="alpha/beta-Hydrolases"/>
    <property type="match status" value="1"/>
</dbReference>
<evidence type="ECO:0000256" key="2">
    <source>
        <dbReference type="ARBA" id="ARBA00022801"/>
    </source>
</evidence>
<dbReference type="PROSITE" id="PS01173">
    <property type="entry name" value="LIPASE_GDXG_HIS"/>
    <property type="match status" value="1"/>
</dbReference>
<dbReference type="InterPro" id="IPR033140">
    <property type="entry name" value="Lipase_GDXG_put_SER_AS"/>
</dbReference>
<keyword evidence="2 5" id="KW-0378">Hydrolase</keyword>
<dbReference type="EC" id="3.1.1.83" evidence="5"/>
<evidence type="ECO:0000313" key="6">
    <source>
        <dbReference type="Proteomes" id="UP000278078"/>
    </source>
</evidence>
<evidence type="ECO:0000313" key="5">
    <source>
        <dbReference type="EMBL" id="VEE46343.1"/>
    </source>
</evidence>
<accession>A0A3S4MWP7</accession>
<comment type="similarity">
    <text evidence="1">Belongs to the 'GDXG' lipolytic enzyme family.</text>
</comment>
<dbReference type="EMBL" id="LR134300">
    <property type="protein sequence ID" value="VEE46343.1"/>
    <property type="molecule type" value="Genomic_DNA"/>
</dbReference>
<evidence type="ECO:0000259" key="4">
    <source>
        <dbReference type="Pfam" id="PF07859"/>
    </source>
</evidence>
<sequence>MTWPAEAPLMSPPQRLRAGLLRGCLRLLFRGLVRPPMPVALQRGVLRGLSLATLGAGGVVRERRSLAGVPCEWLWPRGVEARRRVLYLHGGAYLIGSPATHRAITTHLARRCAAEVCAVDYRRAPEHPFPAARDDALAVYLALLEAGHSPRRLLLAGDSAGGHLALSLALELKACGLPLPAGLLLFSPWTDLGCQRLHTPAAGDPLLSRAWLESAVRLLLPADAEPGSAALSPLHADLAGLPPLLVQVGEDELLRDDSLRLAQRAGEQGVAVRLQRYAGCWHVFQAHAGVLASADRALDEAAAFVVECSAEGDRCRTS</sequence>
<evidence type="ECO:0000256" key="3">
    <source>
        <dbReference type="PROSITE-ProRule" id="PRU10038"/>
    </source>
</evidence>
<dbReference type="PANTHER" id="PTHR48081:SF30">
    <property type="entry name" value="ACETYL-HYDROLASE LIPR-RELATED"/>
    <property type="match status" value="1"/>
</dbReference>
<dbReference type="Pfam" id="PF07859">
    <property type="entry name" value="Abhydrolase_3"/>
    <property type="match status" value="1"/>
</dbReference>
<protein>
    <submittedName>
        <fullName evidence="5">Esterase/deacetylase</fullName>
        <ecNumber evidence="5">3.1.1.83</ecNumber>
    </submittedName>
</protein>
<dbReference type="PROSITE" id="PS01174">
    <property type="entry name" value="LIPASE_GDXG_SER"/>
    <property type="match status" value="1"/>
</dbReference>
<proteinExistence type="inferred from homology"/>
<feature type="active site" evidence="3">
    <location>
        <position position="159"/>
    </location>
</feature>
<dbReference type="InterPro" id="IPR029058">
    <property type="entry name" value="AB_hydrolase_fold"/>
</dbReference>
<dbReference type="Gene3D" id="3.40.50.1820">
    <property type="entry name" value="alpha/beta hydrolase"/>
    <property type="match status" value="1"/>
</dbReference>
<dbReference type="Proteomes" id="UP000278078">
    <property type="component" value="Chromosome"/>
</dbReference>
<feature type="domain" description="Alpha/beta hydrolase fold-3" evidence="4">
    <location>
        <begin position="85"/>
        <end position="285"/>
    </location>
</feature>
<dbReference type="AlphaFoldDB" id="A0A3S4MWP7"/>
<reference evidence="5 6" key="1">
    <citation type="submission" date="2018-12" db="EMBL/GenBank/DDBJ databases">
        <authorList>
            <consortium name="Pathogen Informatics"/>
        </authorList>
    </citation>
    <scope>NUCLEOTIDE SEQUENCE [LARGE SCALE GENOMIC DNA]</scope>
    <source>
        <strain evidence="5 6">NCTC10783</strain>
    </source>
</reference>
<organism evidence="5 6">
    <name type="scientific">Pseudomonas fluorescens</name>
    <dbReference type="NCBI Taxonomy" id="294"/>
    <lineage>
        <taxon>Bacteria</taxon>
        <taxon>Pseudomonadati</taxon>
        <taxon>Pseudomonadota</taxon>
        <taxon>Gammaproteobacteria</taxon>
        <taxon>Pseudomonadales</taxon>
        <taxon>Pseudomonadaceae</taxon>
        <taxon>Pseudomonas</taxon>
    </lineage>
</organism>
<evidence type="ECO:0000256" key="1">
    <source>
        <dbReference type="ARBA" id="ARBA00010515"/>
    </source>
</evidence>
<dbReference type="InterPro" id="IPR013094">
    <property type="entry name" value="AB_hydrolase_3"/>
</dbReference>
<dbReference type="InterPro" id="IPR002168">
    <property type="entry name" value="Lipase_GDXG_HIS_AS"/>
</dbReference>
<name>A0A3S4MWP7_PSEFL</name>
<dbReference type="InterPro" id="IPR050300">
    <property type="entry name" value="GDXG_lipolytic_enzyme"/>
</dbReference>
<dbReference type="GO" id="GO:0004806">
    <property type="term" value="F:triacylglycerol lipase activity"/>
    <property type="evidence" value="ECO:0007669"/>
    <property type="project" value="TreeGrafter"/>
</dbReference>
<gene>
    <name evidence="5" type="primary">mlhB</name>
    <name evidence="5" type="ORF">NCTC10783_02204</name>
</gene>